<evidence type="ECO:0000313" key="15">
    <source>
        <dbReference type="EMBL" id="KRY33888.1"/>
    </source>
</evidence>
<dbReference type="Gene3D" id="2.60.120.200">
    <property type="match status" value="1"/>
</dbReference>
<evidence type="ECO:0000256" key="14">
    <source>
        <dbReference type="SAM" id="MobiDB-lite"/>
    </source>
</evidence>
<dbReference type="Proteomes" id="UP000054776">
    <property type="component" value="Unassembled WGS sequence"/>
</dbReference>
<dbReference type="PANTHER" id="PTHR11073:SF2">
    <property type="entry name" value="CALRETICULIN"/>
    <property type="match status" value="1"/>
</dbReference>
<keyword evidence="5" id="KW-0732">Signal</keyword>
<feature type="region of interest" description="Disordered" evidence="14">
    <location>
        <begin position="416"/>
        <end position="453"/>
    </location>
</feature>
<dbReference type="AlphaFoldDB" id="A0A0V1BA72"/>
<dbReference type="Pfam" id="PF00262">
    <property type="entry name" value="Calreticulin"/>
    <property type="match status" value="2"/>
</dbReference>
<protein>
    <recommendedName>
        <fullName evidence="3">Calreticulin</fullName>
    </recommendedName>
</protein>
<dbReference type="FunFam" id="2.10.250.10:FF:000002">
    <property type="entry name" value="Calreticulin"/>
    <property type="match status" value="1"/>
</dbReference>
<comment type="subcellular location">
    <subcellularLocation>
        <location evidence="1">Endoplasmic reticulum lumen</location>
    </subcellularLocation>
</comment>
<evidence type="ECO:0007829" key="17">
    <source>
        <dbReference type="PDB" id="8XVF"/>
    </source>
</evidence>
<dbReference type="GO" id="GO:0051082">
    <property type="term" value="F:unfolded protein binding"/>
    <property type="evidence" value="ECO:0007669"/>
    <property type="project" value="InterPro"/>
</dbReference>
<keyword evidence="7" id="KW-0677">Repeat</keyword>
<dbReference type="eggNOG" id="KOG0674">
    <property type="taxonomic scope" value="Eukaryota"/>
</dbReference>
<dbReference type="InterPro" id="IPR013320">
    <property type="entry name" value="ConA-like_dom_sf"/>
</dbReference>
<comment type="caution">
    <text evidence="15">The sequence shown here is derived from an EMBL/GenBank/DDBJ whole genome shotgun (WGS) entry which is preliminary data.</text>
</comment>
<dbReference type="PROSITE" id="PS00804">
    <property type="entry name" value="CALRETICULIN_2"/>
    <property type="match status" value="1"/>
</dbReference>
<evidence type="ECO:0000256" key="11">
    <source>
        <dbReference type="ARBA" id="ARBA00023186"/>
    </source>
</evidence>
<keyword evidence="13" id="KW-0472">Membrane</keyword>
<dbReference type="InterPro" id="IPR009033">
    <property type="entry name" value="Calreticulin/calnexin_P_dom_sf"/>
</dbReference>
<dbReference type="GO" id="GO:0036503">
    <property type="term" value="P:ERAD pathway"/>
    <property type="evidence" value="ECO:0007669"/>
    <property type="project" value="TreeGrafter"/>
</dbReference>
<feature type="binding site" evidence="17">
    <location>
        <position position="74"/>
    </location>
    <ligand>
        <name>Ca(2+)</name>
        <dbReference type="ChEBI" id="CHEBI:29108"/>
    </ligand>
</feature>
<dbReference type="EMBL" id="JYDH01000075">
    <property type="protein sequence ID" value="KRY33888.1"/>
    <property type="molecule type" value="Genomic_DNA"/>
</dbReference>
<reference evidence="15 16" key="1">
    <citation type="submission" date="2015-01" db="EMBL/GenBank/DDBJ databases">
        <title>Evolution of Trichinella species and genotypes.</title>
        <authorList>
            <person name="Korhonen P.K."/>
            <person name="Edoardo P."/>
            <person name="Giuseppe L.R."/>
            <person name="Gasser R.B."/>
        </authorList>
    </citation>
    <scope>NUCLEOTIDE SEQUENCE [LARGE SCALE GENOMIC DNA]</scope>
    <source>
        <strain evidence="15">ISS3</strain>
    </source>
</reference>
<dbReference type="SUPFAM" id="SSF63887">
    <property type="entry name" value="P-domain of calnexin/calreticulin"/>
    <property type="match status" value="1"/>
</dbReference>
<keyword evidence="12" id="KW-1015">Disulfide bond</keyword>
<dbReference type="PANTHER" id="PTHR11073">
    <property type="entry name" value="CALRETICULIN AND CALNEXIN"/>
    <property type="match status" value="1"/>
</dbReference>
<dbReference type="PROSITE" id="PS00803">
    <property type="entry name" value="CALRETICULIN_1"/>
    <property type="match status" value="1"/>
</dbReference>
<evidence type="ECO:0000256" key="9">
    <source>
        <dbReference type="ARBA" id="ARBA00022833"/>
    </source>
</evidence>
<feature type="binding site" evidence="17">
    <location>
        <position position="72"/>
    </location>
    <ligand>
        <name>Ca(2+)</name>
        <dbReference type="ChEBI" id="CHEBI:29108"/>
    </ligand>
</feature>
<evidence type="ECO:0000256" key="13">
    <source>
        <dbReference type="RuleBase" id="RU362126"/>
    </source>
</evidence>
<evidence type="ECO:0000256" key="1">
    <source>
        <dbReference type="ARBA" id="ARBA00004319"/>
    </source>
</evidence>
<keyword evidence="4 17" id="KW-0479">Metal-binding</keyword>
<dbReference type="OrthoDB" id="1938156at2759"/>
<feature type="binding site" evidence="17">
    <location>
        <position position="109"/>
    </location>
    <ligand>
        <name>Ca(2+)</name>
        <dbReference type="ChEBI" id="CHEBI:29108"/>
    </ligand>
</feature>
<dbReference type="GO" id="GO:0005789">
    <property type="term" value="C:endoplasmic reticulum membrane"/>
    <property type="evidence" value="ECO:0007669"/>
    <property type="project" value="TreeGrafter"/>
</dbReference>
<feature type="binding site" evidence="17">
    <location>
        <position position="374"/>
    </location>
    <ligand>
        <name>Ca(2+)</name>
        <dbReference type="ChEBI" id="CHEBI:29108"/>
    </ligand>
</feature>
<dbReference type="InterPro" id="IPR018124">
    <property type="entry name" value="Calret/calnex_CS"/>
</dbReference>
<evidence type="ECO:0000256" key="7">
    <source>
        <dbReference type="ARBA" id="ARBA00022737"/>
    </source>
</evidence>
<feature type="disulfide bond" evidence="12 17">
    <location>
        <begin position="151"/>
        <end position="183"/>
    </location>
</feature>
<dbReference type="PDB" id="8XVF">
    <property type="method" value="X-ray"/>
    <property type="resolution" value="2.76 A"/>
    <property type="chains" value="A/B/C/D/E/F/G/H=63-251, A/B/C/D/E/F/G/H=347-406"/>
</dbReference>
<dbReference type="PRINTS" id="PR00626">
    <property type="entry name" value="CALRETICULIN"/>
</dbReference>
<dbReference type="InterPro" id="IPR001580">
    <property type="entry name" value="Calret/calnex"/>
</dbReference>
<dbReference type="GO" id="GO:0030246">
    <property type="term" value="F:carbohydrate binding"/>
    <property type="evidence" value="ECO:0007669"/>
    <property type="project" value="UniProtKB-KW"/>
</dbReference>
<evidence type="ECO:0000256" key="8">
    <source>
        <dbReference type="ARBA" id="ARBA00022824"/>
    </source>
</evidence>
<keyword evidence="10 17" id="KW-0106">Calcium</keyword>
<evidence type="ECO:0000313" key="16">
    <source>
        <dbReference type="Proteomes" id="UP000054776"/>
    </source>
</evidence>
<evidence type="ECO:0000256" key="4">
    <source>
        <dbReference type="ARBA" id="ARBA00022723"/>
    </source>
</evidence>
<dbReference type="SMR" id="A0A0V1BA72"/>
<evidence type="ECO:0000256" key="3">
    <source>
        <dbReference type="ARBA" id="ARBA00015837"/>
    </source>
</evidence>
<evidence type="ECO:0000256" key="2">
    <source>
        <dbReference type="ARBA" id="ARBA00010983"/>
    </source>
</evidence>
<dbReference type="GO" id="GO:0005788">
    <property type="term" value="C:endoplasmic reticulum lumen"/>
    <property type="evidence" value="ECO:0007669"/>
    <property type="project" value="UniProtKB-SubCell"/>
</dbReference>
<dbReference type="STRING" id="6334.A0A0V1BA72"/>
<comment type="similarity">
    <text evidence="2 13">Belongs to the calreticulin family.</text>
</comment>
<evidence type="ECO:0000256" key="5">
    <source>
        <dbReference type="ARBA" id="ARBA00022729"/>
    </source>
</evidence>
<keyword evidence="6" id="KW-0430">Lectin</keyword>
<dbReference type="InParanoid" id="A0A0V1BA72"/>
<evidence type="ECO:0000256" key="12">
    <source>
        <dbReference type="PIRSR" id="PIRSR601580-3"/>
    </source>
</evidence>
<evidence type="ECO:0000256" key="6">
    <source>
        <dbReference type="ARBA" id="ARBA00022734"/>
    </source>
</evidence>
<evidence type="ECO:0000256" key="10">
    <source>
        <dbReference type="ARBA" id="ARBA00022837"/>
    </source>
</evidence>
<feature type="transmembrane region" description="Helical" evidence="13">
    <location>
        <begin position="471"/>
        <end position="493"/>
    </location>
</feature>
<organism evidence="15 16">
    <name type="scientific">Trichinella spiralis</name>
    <name type="common">Trichina worm</name>
    <dbReference type="NCBI Taxonomy" id="6334"/>
    <lineage>
        <taxon>Eukaryota</taxon>
        <taxon>Metazoa</taxon>
        <taxon>Ecdysozoa</taxon>
        <taxon>Nematoda</taxon>
        <taxon>Enoplea</taxon>
        <taxon>Dorylaimia</taxon>
        <taxon>Trichinellida</taxon>
        <taxon>Trichinellidae</taxon>
        <taxon>Trichinella</taxon>
    </lineage>
</organism>
<keyword evidence="11 13" id="KW-0143">Chaperone</keyword>
<dbReference type="SUPFAM" id="SSF49899">
    <property type="entry name" value="Concanavalin A-like lectins/glucanases"/>
    <property type="match status" value="1"/>
</dbReference>
<feature type="binding site" evidence="17">
    <location>
        <position position="108"/>
    </location>
    <ligand>
        <name>Ca(2+)</name>
        <dbReference type="ChEBI" id="CHEBI:29108"/>
    </ligand>
</feature>
<keyword evidence="8 13" id="KW-0256">Endoplasmic reticulum</keyword>
<reference evidence="17" key="2">
    <citation type="submission" date="2024-01" db="PDB data bank">
        <title>structure of globular domain of Trichinella spiralis calreticulin at 2.76 Angstroms resolution.</title>
        <authorList>
            <person name="Zhu X.P."/>
            <person name="Jia Z.H."/>
            <person name="Yu W."/>
        </authorList>
    </citation>
    <scope>X-RAY CRYSTALLOGRAPHY (2.76 ANGSTROMS) OF 63-251 AND 347-406 IN COMPLEX WITH CA(2+)</scope>
    <scope>DISULFIDE BONDS</scope>
</reference>
<keyword evidence="17" id="KW-0002">3D-structure</keyword>
<keyword evidence="13" id="KW-0812">Transmembrane</keyword>
<keyword evidence="9" id="KW-0862">Zinc</keyword>
<dbReference type="GO" id="GO:0005509">
    <property type="term" value="F:calcium ion binding"/>
    <property type="evidence" value="ECO:0007669"/>
    <property type="project" value="InterPro"/>
</dbReference>
<dbReference type="Gene3D" id="2.10.250.10">
    <property type="entry name" value="Calreticulin/calnexin, P domain"/>
    <property type="match status" value="1"/>
</dbReference>
<name>A0A0V1BA72_TRISP</name>
<accession>A0A0V1BA72</accession>
<dbReference type="GO" id="GO:0006457">
    <property type="term" value="P:protein folding"/>
    <property type="evidence" value="ECO:0007669"/>
    <property type="project" value="InterPro"/>
</dbReference>
<keyword evidence="13" id="KW-1133">Transmembrane helix</keyword>
<keyword evidence="16" id="KW-1185">Reference proteome</keyword>
<gene>
    <name evidence="15" type="primary">CALR</name>
    <name evidence="15" type="ORF">T01_9409</name>
</gene>
<sequence>MQPISCLKFCKANLFYRQCCFNNRLHGSKECHLPQLWQSELIMCRLQCSFSVILIISALQVHSEPTIYLKETFDDGDAWKERWVQSKHKDDYGEWQLSHGKLFADENDMGLKTMQDARFYSLSRKFDKVVDNKDKPLVIVYTVKHEQDIDCGGGYIKLMLENTDLEDFNSDTPYRIMFGPDICGPEKRAVHSILWHDGKNYEKRKNAIAMADIFTHAYKLIIFPNNSYEIWVNNDKEAYGRLEDDWTMTEPLHIDDPDAKKPDDWDEREFITNPNSTKPDDWDQPETIIDKDAVKPADWDDDMDGEWEPPVISNPDYKGEWAPEQIPNPDYKGRWIPPKIQNPKHVPVPELYRYKGLGAIGFELWQVKSGTIFDNILITDDPEYAKEFIDKQLEALRPIEKVESDKLDQELYRDIAGRLGGGGPPKGEETEESTKDDDENEVESEETPENVKEELSLQYMENFCKPYISRFYSILLLFVLSFLISLLIFMTVMDNIDIVITSRSYQAYSGQTTSS</sequence>
<proteinExistence type="evidence at protein level"/>
<feature type="compositionally biased region" description="Acidic residues" evidence="14">
    <location>
        <begin position="429"/>
        <end position="448"/>
    </location>
</feature>